<dbReference type="GO" id="GO:0008270">
    <property type="term" value="F:zinc ion binding"/>
    <property type="evidence" value="ECO:0007669"/>
    <property type="project" value="UniProtKB-KW"/>
</dbReference>
<dbReference type="PROSITE" id="PS00028">
    <property type="entry name" value="ZINC_FINGER_C2H2_1"/>
    <property type="match status" value="10"/>
</dbReference>
<dbReference type="SUPFAM" id="SSF57667">
    <property type="entry name" value="beta-beta-alpha zinc fingers"/>
    <property type="match status" value="5"/>
</dbReference>
<keyword evidence="1" id="KW-0479">Metal-binding</keyword>
<dbReference type="Proteomes" id="UP000594262">
    <property type="component" value="Unplaced"/>
</dbReference>
<keyword evidence="2" id="KW-0677">Repeat</keyword>
<proteinExistence type="predicted"/>
<evidence type="ECO:0000259" key="7">
    <source>
        <dbReference type="PROSITE" id="PS50157"/>
    </source>
</evidence>
<dbReference type="PANTHER" id="PTHR24379:SF127">
    <property type="entry name" value="BLOODY FINGERS-RELATED"/>
    <property type="match status" value="1"/>
</dbReference>
<feature type="domain" description="C2H2-type" evidence="7">
    <location>
        <begin position="562"/>
        <end position="586"/>
    </location>
</feature>
<dbReference type="InterPro" id="IPR036236">
    <property type="entry name" value="Znf_C2H2_sf"/>
</dbReference>
<evidence type="ECO:0000313" key="9">
    <source>
        <dbReference type="Proteomes" id="UP000594262"/>
    </source>
</evidence>
<feature type="domain" description="C2H2-type" evidence="7">
    <location>
        <begin position="232"/>
        <end position="259"/>
    </location>
</feature>
<dbReference type="GO" id="GO:0000981">
    <property type="term" value="F:DNA-binding transcription factor activity, RNA polymerase II-specific"/>
    <property type="evidence" value="ECO:0007669"/>
    <property type="project" value="TreeGrafter"/>
</dbReference>
<dbReference type="SMART" id="SM00355">
    <property type="entry name" value="ZnF_C2H2"/>
    <property type="match status" value="14"/>
</dbReference>
<dbReference type="PROSITE" id="PS50157">
    <property type="entry name" value="ZINC_FINGER_C2H2_2"/>
    <property type="match status" value="9"/>
</dbReference>
<protein>
    <recommendedName>
        <fullName evidence="7">C2H2-type domain-containing protein</fullName>
    </recommendedName>
</protein>
<evidence type="ECO:0000256" key="2">
    <source>
        <dbReference type="ARBA" id="ARBA00022737"/>
    </source>
</evidence>
<feature type="domain" description="C2H2-type" evidence="7">
    <location>
        <begin position="476"/>
        <end position="503"/>
    </location>
</feature>
<dbReference type="PANTHER" id="PTHR24379">
    <property type="entry name" value="KRAB AND ZINC FINGER DOMAIN-CONTAINING"/>
    <property type="match status" value="1"/>
</dbReference>
<dbReference type="GO" id="GO:0005634">
    <property type="term" value="C:nucleus"/>
    <property type="evidence" value="ECO:0007669"/>
    <property type="project" value="TreeGrafter"/>
</dbReference>
<dbReference type="GO" id="GO:0000977">
    <property type="term" value="F:RNA polymerase II transcription regulatory region sequence-specific DNA binding"/>
    <property type="evidence" value="ECO:0007669"/>
    <property type="project" value="TreeGrafter"/>
</dbReference>
<feature type="domain" description="C2H2-type" evidence="7">
    <location>
        <begin position="504"/>
        <end position="532"/>
    </location>
</feature>
<evidence type="ECO:0000256" key="3">
    <source>
        <dbReference type="ARBA" id="ARBA00022771"/>
    </source>
</evidence>
<feature type="domain" description="C2H2-type" evidence="7">
    <location>
        <begin position="261"/>
        <end position="288"/>
    </location>
</feature>
<feature type="compositionally biased region" description="Polar residues" evidence="6">
    <location>
        <begin position="117"/>
        <end position="135"/>
    </location>
</feature>
<reference evidence="8" key="1">
    <citation type="submission" date="2021-01" db="UniProtKB">
        <authorList>
            <consortium name="EnsemblMetazoa"/>
        </authorList>
    </citation>
    <scope>IDENTIFICATION</scope>
</reference>
<sequence>MESIETTKTSKLHNFFVTDILSHTVTSDGKTEFQAQVSHVMWIPEEELTNQYAELIKAYFSKVPSEENILSSPQETTEIEELEKKTKSLKIQRKESVVVECEVKEIVTNDKGKQTDANILPTENVSPTMSNSPITTAPMGKKRKRKQIDPDKVLWRSKRLKENDEKLAASSFNCTVCQKSFRREDIYLAHMLDHDQIGEQSILVKKRKYTRREKSLSDDLFTLSEENNIQKYQCRLCAHVFLQLDEALAHQKQHAKLSNQMYCGMCDKHFVRKDAFANHVESHKGVTSFECNRCGKCFASLDAISKHKLNSCKQSLLTFHKCTICEQDFDSQTALDAHEPCNIEGQVEFCCEPCGESFSVKAVFEEHLRSHEMQIIDPHTCATCGLKLTSKTEYEEHVKTHDYDIYRCHCCHEVYNLLEDLEMHYQMSETCIEVTCTDCQVNFQSSNELRTHLKEQTLAAATLAGEEIDIEETEVFICRFCQRGFHTNDPYVAHLKIHSSDKLKACDTCNETFETEEKLGIHYRLVHHRNTKFPCIECGLIFSEKAQLKKHCKESHANDNIFKCLPCGRTFYQKIEFNRHTVTKQHNKRVVEAGLADSTQSQLEGIRCPICERVCANNRELKRHQYDHQRIQSKPQPEKLLNRDQQVVVPTSESVPIILNDFYNFVDGEHVVLTTDDAQQAGAPDLLNARLDIDSEGNIGIIYVEKEEGEASVETVPTADADVERMLVIKDDQEQAEISTASGHVNEEAFLALTEMVKQGKIDLSSFQVIQENPKEP</sequence>
<organism evidence="8 9">
    <name type="scientific">Clytia hemisphaerica</name>
    <dbReference type="NCBI Taxonomy" id="252671"/>
    <lineage>
        <taxon>Eukaryota</taxon>
        <taxon>Metazoa</taxon>
        <taxon>Cnidaria</taxon>
        <taxon>Hydrozoa</taxon>
        <taxon>Hydroidolina</taxon>
        <taxon>Leptothecata</taxon>
        <taxon>Obeliida</taxon>
        <taxon>Clytiidae</taxon>
        <taxon>Clytia</taxon>
    </lineage>
</organism>
<feature type="domain" description="C2H2-type" evidence="7">
    <location>
        <begin position="533"/>
        <end position="561"/>
    </location>
</feature>
<keyword evidence="3 5" id="KW-0863">Zinc-finger</keyword>
<dbReference type="AlphaFoldDB" id="A0A7M5XDR6"/>
<dbReference type="OrthoDB" id="6077919at2759"/>
<accession>A0A7M5XDR6</accession>
<evidence type="ECO:0000256" key="6">
    <source>
        <dbReference type="SAM" id="MobiDB-lite"/>
    </source>
</evidence>
<dbReference type="Gene3D" id="3.30.160.60">
    <property type="entry name" value="Classic Zinc Finger"/>
    <property type="match status" value="6"/>
</dbReference>
<dbReference type="Pfam" id="PF00096">
    <property type="entry name" value="zf-C2H2"/>
    <property type="match status" value="2"/>
</dbReference>
<evidence type="ECO:0000256" key="5">
    <source>
        <dbReference type="PROSITE-ProRule" id="PRU00042"/>
    </source>
</evidence>
<name>A0A7M5XDR6_9CNID</name>
<dbReference type="RefSeq" id="XP_066920218.1">
    <property type="nucleotide sequence ID" value="XM_067064117.1"/>
</dbReference>
<evidence type="ECO:0000256" key="1">
    <source>
        <dbReference type="ARBA" id="ARBA00022723"/>
    </source>
</evidence>
<feature type="domain" description="C2H2-type" evidence="7">
    <location>
        <begin position="172"/>
        <end position="194"/>
    </location>
</feature>
<keyword evidence="4" id="KW-0862">Zinc</keyword>
<dbReference type="InterPro" id="IPR013087">
    <property type="entry name" value="Znf_C2H2_type"/>
</dbReference>
<feature type="region of interest" description="Disordered" evidence="6">
    <location>
        <begin position="117"/>
        <end position="148"/>
    </location>
</feature>
<dbReference type="EnsemblMetazoa" id="CLYHEMT021624.1">
    <property type="protein sequence ID" value="CLYHEMP021624.1"/>
    <property type="gene ID" value="CLYHEMG021624"/>
</dbReference>
<keyword evidence="9" id="KW-1185">Reference proteome</keyword>
<feature type="domain" description="C2H2-type" evidence="7">
    <location>
        <begin position="289"/>
        <end position="308"/>
    </location>
</feature>
<dbReference type="GeneID" id="136807536"/>
<feature type="domain" description="C2H2-type" evidence="7">
    <location>
        <begin position="349"/>
        <end position="371"/>
    </location>
</feature>
<evidence type="ECO:0000313" key="8">
    <source>
        <dbReference type="EnsemblMetazoa" id="CLYHEMP021624.1"/>
    </source>
</evidence>
<evidence type="ECO:0000256" key="4">
    <source>
        <dbReference type="ARBA" id="ARBA00022833"/>
    </source>
</evidence>